<evidence type="ECO:0000313" key="3">
    <source>
        <dbReference type="EMBL" id="SDE79872.1"/>
    </source>
</evidence>
<dbReference type="RefSeq" id="WP_093143823.1">
    <property type="nucleotide sequence ID" value="NZ_BMWO01000010.1"/>
</dbReference>
<evidence type="ECO:0008006" key="5">
    <source>
        <dbReference type="Google" id="ProtNLM"/>
    </source>
</evidence>
<dbReference type="GO" id="GO:0005509">
    <property type="term" value="F:calcium ion binding"/>
    <property type="evidence" value="ECO:0007669"/>
    <property type="project" value="InterPro"/>
</dbReference>
<dbReference type="STRING" id="227084.SAMN05421855_102804"/>
<accession>A0A1G7FVQ2</accession>
<dbReference type="PROSITE" id="PS51257">
    <property type="entry name" value="PROKAR_LIPOPROTEIN"/>
    <property type="match status" value="1"/>
</dbReference>
<keyword evidence="4" id="KW-1185">Reference proteome</keyword>
<keyword evidence="2" id="KW-0732">Signal</keyword>
<evidence type="ECO:0000256" key="1">
    <source>
        <dbReference type="SAM" id="MobiDB-lite"/>
    </source>
</evidence>
<sequence length="287" mass="31862">MKKLLTLLFVSSLFLACNDGDIIITSFDFEDSDLENCGEIGNYVFFKINNNAQESISLKLNTTDSLFWKTKTNTYTLDGTTKFVNYRKYDADLTSAYFCNSVPPIAPLVTVEYLGTSGTATIITTVTREDNDGVEETNLTLDTDGDGIPNYYDDDDDGDNIPTAAELGDDPTNPKDTDGDSIPDYLDEDDDNDLILTRNEDLNGNLNPLDDVTAPSEIPNYLNPDVTTETVINEYRSHTYDLSSDIIVQVLNVVLINSEEQINQEVLDFGDKTDVLNTTVTKTPVFQ</sequence>
<dbReference type="EMBL" id="FNBA01000002">
    <property type="protein sequence ID" value="SDE79872.1"/>
    <property type="molecule type" value="Genomic_DNA"/>
</dbReference>
<feature type="signal peptide" evidence="2">
    <location>
        <begin position="1"/>
        <end position="16"/>
    </location>
</feature>
<dbReference type="AlphaFoldDB" id="A0A1G7FVQ2"/>
<feature type="region of interest" description="Disordered" evidence="1">
    <location>
        <begin position="136"/>
        <end position="185"/>
    </location>
</feature>
<dbReference type="Proteomes" id="UP000199321">
    <property type="component" value="Unassembled WGS sequence"/>
</dbReference>
<proteinExistence type="predicted"/>
<reference evidence="3 4" key="1">
    <citation type="submission" date="2016-10" db="EMBL/GenBank/DDBJ databases">
        <authorList>
            <person name="de Groot N.N."/>
        </authorList>
    </citation>
    <scope>NUCLEOTIDE SEQUENCE [LARGE SCALE GENOMIC DNA]</scope>
    <source>
        <strain evidence="3 4">DSM 16195</strain>
    </source>
</reference>
<name>A0A1G7FVQ2_9FLAO</name>
<dbReference type="Gene3D" id="4.10.1080.10">
    <property type="entry name" value="TSP type-3 repeat"/>
    <property type="match status" value="1"/>
</dbReference>
<feature type="chain" id="PRO_5011500669" description="Thrombospondin type 3 repeat-containing protein" evidence="2">
    <location>
        <begin position="17"/>
        <end position="287"/>
    </location>
</feature>
<evidence type="ECO:0000313" key="4">
    <source>
        <dbReference type="Proteomes" id="UP000199321"/>
    </source>
</evidence>
<organism evidence="3 4">
    <name type="scientific">Ulvibacter litoralis</name>
    <dbReference type="NCBI Taxonomy" id="227084"/>
    <lineage>
        <taxon>Bacteria</taxon>
        <taxon>Pseudomonadati</taxon>
        <taxon>Bacteroidota</taxon>
        <taxon>Flavobacteriia</taxon>
        <taxon>Flavobacteriales</taxon>
        <taxon>Flavobacteriaceae</taxon>
        <taxon>Ulvibacter</taxon>
    </lineage>
</organism>
<gene>
    <name evidence="3" type="ORF">SAMN05421855_102804</name>
</gene>
<protein>
    <recommendedName>
        <fullName evidence="5">Thrombospondin type 3 repeat-containing protein</fullName>
    </recommendedName>
</protein>
<dbReference type="InterPro" id="IPR028974">
    <property type="entry name" value="TSP_type-3_rpt"/>
</dbReference>
<evidence type="ECO:0000256" key="2">
    <source>
        <dbReference type="SAM" id="SignalP"/>
    </source>
</evidence>
<dbReference type="OrthoDB" id="1159446at2"/>